<accession>A0ABD0TMV1</accession>
<dbReference type="InterPro" id="IPR050430">
    <property type="entry name" value="Peptidase_S1"/>
</dbReference>
<dbReference type="GO" id="GO:0006508">
    <property type="term" value="P:proteolysis"/>
    <property type="evidence" value="ECO:0007669"/>
    <property type="project" value="UniProtKB-KW"/>
</dbReference>
<organism evidence="9 12">
    <name type="scientific">Loxostege sticticalis</name>
    <name type="common">Beet webworm moth</name>
    <dbReference type="NCBI Taxonomy" id="481309"/>
    <lineage>
        <taxon>Eukaryota</taxon>
        <taxon>Metazoa</taxon>
        <taxon>Ecdysozoa</taxon>
        <taxon>Arthropoda</taxon>
        <taxon>Hexapoda</taxon>
        <taxon>Insecta</taxon>
        <taxon>Pterygota</taxon>
        <taxon>Neoptera</taxon>
        <taxon>Endopterygota</taxon>
        <taxon>Lepidoptera</taxon>
        <taxon>Glossata</taxon>
        <taxon>Ditrysia</taxon>
        <taxon>Pyraloidea</taxon>
        <taxon>Crambidae</taxon>
        <taxon>Pyraustinae</taxon>
        <taxon>Loxostege</taxon>
    </lineage>
</organism>
<comment type="similarity">
    <text evidence="1">Belongs to the peptidase S1 family.</text>
</comment>
<keyword evidence="2 6" id="KW-0645">Protease</keyword>
<evidence type="ECO:0000256" key="4">
    <source>
        <dbReference type="ARBA" id="ARBA00022825"/>
    </source>
</evidence>
<proteinExistence type="inferred from homology"/>
<keyword evidence="4 6" id="KW-0720">Serine protease</keyword>
<evidence type="ECO:0000256" key="1">
    <source>
        <dbReference type="ARBA" id="ARBA00007664"/>
    </source>
</evidence>
<feature type="signal peptide" evidence="7">
    <location>
        <begin position="1"/>
        <end position="22"/>
    </location>
</feature>
<dbReference type="InterPro" id="IPR043504">
    <property type="entry name" value="Peptidase_S1_PA_chymotrypsin"/>
</dbReference>
<evidence type="ECO:0000259" key="8">
    <source>
        <dbReference type="PROSITE" id="PS50240"/>
    </source>
</evidence>
<dbReference type="PANTHER" id="PTHR24276:SF98">
    <property type="entry name" value="FI18310P1-RELATED"/>
    <property type="match status" value="1"/>
</dbReference>
<sequence length="330" mass="36067">MRGVTAVVLLVVWAGAARVVSGTRYAFYRSMVDKSERGGEGEYTRRVFGGEAAELATFPAACALMDRYWRARCSAAVVAPRWALTAAHCVTPRIAYIKYNMRRPIGSDGKYVAVHYLYRHPDFKVVNEDEGRGMDVTLLHHDVGLVRTREDMVLESRPATDPLVALRLYNPVDLKNEEVEVLGFGRTERSSMGEELFSVKLQLVFCDRGSWFHCVCGVATGRDRRGVCSGDSGGPVLYRGVQVGVTSMGPVECSQENSSDAGVEPGTGATSVFTALYNYADLVNDTIYDTEEALRMQRIVGSAEKAATASTAHLATLTLVPLLLTILPAR</sequence>
<comment type="caution">
    <text evidence="9">The sequence shown here is derived from an EMBL/GenBank/DDBJ whole genome shotgun (WGS) entry which is preliminary data.</text>
</comment>
<dbReference type="Proteomes" id="UP001549920">
    <property type="component" value="Unassembled WGS sequence"/>
</dbReference>
<dbReference type="InterPro" id="IPR018114">
    <property type="entry name" value="TRYPSIN_HIS"/>
</dbReference>
<dbReference type="EMBL" id="JBEDNZ010000003">
    <property type="protein sequence ID" value="KAL0850678.1"/>
    <property type="molecule type" value="Genomic_DNA"/>
</dbReference>
<dbReference type="PROSITE" id="PS00134">
    <property type="entry name" value="TRYPSIN_HIS"/>
    <property type="match status" value="1"/>
</dbReference>
<name>A0ABD0TMV1_LOXSC</name>
<dbReference type="EMBL" id="JBEUOH010000003">
    <property type="protein sequence ID" value="KAL0896226.1"/>
    <property type="molecule type" value="Genomic_DNA"/>
</dbReference>
<dbReference type="Proteomes" id="UP001549921">
    <property type="component" value="Unassembled WGS sequence"/>
</dbReference>
<dbReference type="PROSITE" id="PS50240">
    <property type="entry name" value="TRYPSIN_DOM"/>
    <property type="match status" value="1"/>
</dbReference>
<evidence type="ECO:0000313" key="12">
    <source>
        <dbReference type="Proteomes" id="UP001549921"/>
    </source>
</evidence>
<protein>
    <recommendedName>
        <fullName evidence="8">Peptidase S1 domain-containing protein</fullName>
    </recommendedName>
</protein>
<keyword evidence="11" id="KW-1185">Reference proteome</keyword>
<gene>
    <name evidence="10" type="ORF">ABMA27_012165</name>
    <name evidence="9" type="ORF">ABMA28_012427</name>
</gene>
<evidence type="ECO:0000313" key="10">
    <source>
        <dbReference type="EMBL" id="KAL0896226.1"/>
    </source>
</evidence>
<keyword evidence="3 6" id="KW-0378">Hydrolase</keyword>
<feature type="domain" description="Peptidase S1" evidence="8">
    <location>
        <begin position="47"/>
        <end position="288"/>
    </location>
</feature>
<dbReference type="SUPFAM" id="SSF50494">
    <property type="entry name" value="Trypsin-like serine proteases"/>
    <property type="match status" value="1"/>
</dbReference>
<dbReference type="InterPro" id="IPR009003">
    <property type="entry name" value="Peptidase_S1_PA"/>
</dbReference>
<dbReference type="InterPro" id="IPR033116">
    <property type="entry name" value="TRYPSIN_SER"/>
</dbReference>
<dbReference type="AlphaFoldDB" id="A0ABD0TMV1"/>
<keyword evidence="7" id="KW-0732">Signal</keyword>
<dbReference type="SMART" id="SM00020">
    <property type="entry name" value="Tryp_SPc"/>
    <property type="match status" value="1"/>
</dbReference>
<dbReference type="InterPro" id="IPR001314">
    <property type="entry name" value="Peptidase_S1A"/>
</dbReference>
<dbReference type="Pfam" id="PF00089">
    <property type="entry name" value="Trypsin"/>
    <property type="match status" value="1"/>
</dbReference>
<dbReference type="InterPro" id="IPR001254">
    <property type="entry name" value="Trypsin_dom"/>
</dbReference>
<keyword evidence="5" id="KW-1015">Disulfide bond</keyword>
<feature type="chain" id="PRO_5044723021" description="Peptidase S1 domain-containing protein" evidence="7">
    <location>
        <begin position="23"/>
        <end position="330"/>
    </location>
</feature>
<evidence type="ECO:0000256" key="7">
    <source>
        <dbReference type="SAM" id="SignalP"/>
    </source>
</evidence>
<dbReference type="GO" id="GO:0008236">
    <property type="term" value="F:serine-type peptidase activity"/>
    <property type="evidence" value="ECO:0007669"/>
    <property type="project" value="UniProtKB-KW"/>
</dbReference>
<evidence type="ECO:0000313" key="9">
    <source>
        <dbReference type="EMBL" id="KAL0850678.1"/>
    </source>
</evidence>
<evidence type="ECO:0000256" key="3">
    <source>
        <dbReference type="ARBA" id="ARBA00022801"/>
    </source>
</evidence>
<evidence type="ECO:0000256" key="2">
    <source>
        <dbReference type="ARBA" id="ARBA00022670"/>
    </source>
</evidence>
<dbReference type="PROSITE" id="PS00135">
    <property type="entry name" value="TRYPSIN_SER"/>
    <property type="match status" value="1"/>
</dbReference>
<reference evidence="11 12" key="1">
    <citation type="submission" date="2024-06" db="EMBL/GenBank/DDBJ databases">
        <title>A chromosome-level genome assembly of beet webworm, Loxostege sticticalis.</title>
        <authorList>
            <person name="Zhang Y."/>
        </authorList>
    </citation>
    <scope>NUCLEOTIDE SEQUENCE [LARGE SCALE GENOMIC DNA]</scope>
    <source>
        <strain evidence="10">AQ026</strain>
        <strain evidence="9">AQ028</strain>
        <tissue evidence="9">Male pupae</tissue>
        <tissue evidence="10">Whole body</tissue>
    </source>
</reference>
<dbReference type="PANTHER" id="PTHR24276">
    <property type="entry name" value="POLYSERASE-RELATED"/>
    <property type="match status" value="1"/>
</dbReference>
<dbReference type="PRINTS" id="PR00722">
    <property type="entry name" value="CHYMOTRYPSIN"/>
</dbReference>
<dbReference type="Gene3D" id="2.40.10.10">
    <property type="entry name" value="Trypsin-like serine proteases"/>
    <property type="match status" value="1"/>
</dbReference>
<evidence type="ECO:0000313" key="11">
    <source>
        <dbReference type="Proteomes" id="UP001549920"/>
    </source>
</evidence>
<evidence type="ECO:0000256" key="6">
    <source>
        <dbReference type="RuleBase" id="RU363034"/>
    </source>
</evidence>
<evidence type="ECO:0000256" key="5">
    <source>
        <dbReference type="ARBA" id="ARBA00023157"/>
    </source>
</evidence>